<reference evidence="3 4" key="1">
    <citation type="submission" date="2018-08" db="EMBL/GenBank/DDBJ databases">
        <title>A genome reference for cultivated species of the human gut microbiota.</title>
        <authorList>
            <person name="Zou Y."/>
            <person name="Xue W."/>
            <person name="Luo G."/>
        </authorList>
    </citation>
    <scope>NUCLEOTIDE SEQUENCE [LARGE SCALE GENOMIC DNA]</scope>
    <source>
        <strain evidence="3 4">AM12-10</strain>
    </source>
</reference>
<evidence type="ECO:0000259" key="1">
    <source>
        <dbReference type="Pfam" id="PF12358"/>
    </source>
</evidence>
<evidence type="ECO:0000313" key="4">
    <source>
        <dbReference type="Proteomes" id="UP000283727"/>
    </source>
</evidence>
<evidence type="ECO:0000259" key="2">
    <source>
        <dbReference type="Pfam" id="PF18740"/>
    </source>
</evidence>
<dbReference type="EMBL" id="QRLR01000001">
    <property type="protein sequence ID" value="RHJ24733.1"/>
    <property type="molecule type" value="Genomic_DNA"/>
</dbReference>
<name>A0A415C8I1_BIFBI</name>
<protein>
    <submittedName>
        <fullName evidence="3">DUF3644 domain-containing protein</fullName>
    </submittedName>
</protein>
<gene>
    <name evidence="3" type="ORF">DW137_01330</name>
</gene>
<feature type="domain" description="DUF3644" evidence="1">
    <location>
        <begin position="18"/>
        <end position="191"/>
    </location>
</feature>
<evidence type="ECO:0000313" key="3">
    <source>
        <dbReference type="EMBL" id="RHJ24733.1"/>
    </source>
</evidence>
<dbReference type="RefSeq" id="WP_118269390.1">
    <property type="nucleotide sequence ID" value="NZ_CP169560.1"/>
</dbReference>
<accession>A0A415C8I1</accession>
<dbReference type="InterPro" id="IPR049530">
    <property type="entry name" value="EC042_2821"/>
</dbReference>
<dbReference type="Proteomes" id="UP000283727">
    <property type="component" value="Unassembled WGS sequence"/>
</dbReference>
<sequence length="346" mass="40679">MPADNPSLTPEQQHDCERLLAKSQEAFILAIELFNRPTIRYRVEGCAFFLCNAWELMLKAYLIKQDGYESIFYPGKTQRTLSLTDCVKKVMTNDKDPVRLNLESIDELRNTGTHFVVEEYEITYGPIFQANIRNYDDKLRDWHGIEICNRIPDNYLVLSVNRTDLDGETLRAKYTPEVAERLLRMQTSIDQTTEKESNTKYSAYFRTEFVLSKKNDGIAIHVDNNADVNARIIKQVVDPTSRYPYRTKKLIELVNRNLKRRSVSFVYRDDRNAKFNKYHFSLFVGCYDMKQDERYCHDLSLSEEQRKGSHSYIYSEKAVTFIVDEIAKDPQHIIQKLRDKMKRMGK</sequence>
<feature type="domain" description="EC042-2821-like Restriction Endonuclease-like" evidence="2">
    <location>
        <begin position="238"/>
        <end position="338"/>
    </location>
</feature>
<dbReference type="Pfam" id="PF18740">
    <property type="entry name" value="EC042_2821"/>
    <property type="match status" value="1"/>
</dbReference>
<comment type="caution">
    <text evidence="3">The sequence shown here is derived from an EMBL/GenBank/DDBJ whole genome shotgun (WGS) entry which is preliminary data.</text>
</comment>
<dbReference type="AlphaFoldDB" id="A0A415C8I1"/>
<organism evidence="3 4">
    <name type="scientific">Bifidobacterium bifidum</name>
    <dbReference type="NCBI Taxonomy" id="1681"/>
    <lineage>
        <taxon>Bacteria</taxon>
        <taxon>Bacillati</taxon>
        <taxon>Actinomycetota</taxon>
        <taxon>Actinomycetes</taxon>
        <taxon>Bifidobacteriales</taxon>
        <taxon>Bifidobacteriaceae</taxon>
        <taxon>Bifidobacterium</taxon>
    </lineage>
</organism>
<dbReference type="Pfam" id="PF12358">
    <property type="entry name" value="DUF3644"/>
    <property type="match status" value="1"/>
</dbReference>
<dbReference type="InterPro" id="IPR022104">
    <property type="entry name" value="DUF3644"/>
</dbReference>
<proteinExistence type="predicted"/>